<name>A0A5E4M9K3_9HEMI</name>
<keyword evidence="4" id="KW-1185">Reference proteome</keyword>
<keyword evidence="1" id="KW-0472">Membrane</keyword>
<gene>
    <name evidence="3" type="ORF">CINCED_3A010627</name>
</gene>
<dbReference type="OrthoDB" id="8061736at2759"/>
<dbReference type="SMART" id="SM00717">
    <property type="entry name" value="SANT"/>
    <property type="match status" value="2"/>
</dbReference>
<keyword evidence="1" id="KW-1133">Transmembrane helix</keyword>
<dbReference type="InterPro" id="IPR044822">
    <property type="entry name" value="Myb_DNA-bind_4"/>
</dbReference>
<sequence length="407" mass="47691">METYYVCNGNLVRQDSEIGTYLIKFIILFLVKNVTILWILDKDFFVIEEAFESYENQNSNHDEPLEHETDLQVARKRTYREWSQYETKILLDMYRRNVTQVGPMKKFKSKREMFKYIAHTISTKLNISRSAHQCENRYKTVINRRNVSRKFLRKTISNGGKKLNEEERSQKAVTASVSADHDYNRQDSETNDRCTMKSMNEWGVNDTKLLMELYKKNITKVGLERTFRTKSKMFEHIANVVSDTLNITRTAEQCHNRYKTVFRRKTFKQSRLSNNDDMSTNNTIIGNNVNSNINPNCDTHDFVSNLCETEFDTEMYYGQALKKNDRLPKLMPKLLQKSPDISEETVLTKTLREIAAGKEKTLLQIAANQERAEERRHQETMALIRQLGETIVQCIGNHTGGLTEQHY</sequence>
<dbReference type="Pfam" id="PF13837">
    <property type="entry name" value="Myb_DNA-bind_4"/>
    <property type="match status" value="1"/>
</dbReference>
<reference evidence="3 4" key="1">
    <citation type="submission" date="2019-08" db="EMBL/GenBank/DDBJ databases">
        <authorList>
            <person name="Alioto T."/>
            <person name="Alioto T."/>
            <person name="Gomez Garrido J."/>
        </authorList>
    </citation>
    <scope>NUCLEOTIDE SEQUENCE [LARGE SCALE GENOMIC DNA]</scope>
</reference>
<evidence type="ECO:0000259" key="2">
    <source>
        <dbReference type="SMART" id="SM00717"/>
    </source>
</evidence>
<dbReference type="InterPro" id="IPR001005">
    <property type="entry name" value="SANT/Myb"/>
</dbReference>
<evidence type="ECO:0000313" key="4">
    <source>
        <dbReference type="Proteomes" id="UP000325440"/>
    </source>
</evidence>
<dbReference type="Gene3D" id="1.10.10.60">
    <property type="entry name" value="Homeodomain-like"/>
    <property type="match status" value="1"/>
</dbReference>
<evidence type="ECO:0000256" key="1">
    <source>
        <dbReference type="SAM" id="Phobius"/>
    </source>
</evidence>
<accession>A0A5E4M9K3</accession>
<dbReference type="EMBL" id="CABPRJ010000485">
    <property type="protein sequence ID" value="VVC28885.1"/>
    <property type="molecule type" value="Genomic_DNA"/>
</dbReference>
<protein>
    <submittedName>
        <fullName evidence="3">SANT/Myb domain</fullName>
    </submittedName>
</protein>
<evidence type="ECO:0000313" key="3">
    <source>
        <dbReference type="EMBL" id="VVC28885.1"/>
    </source>
</evidence>
<feature type="domain" description="Myb-like" evidence="2">
    <location>
        <begin position="78"/>
        <end position="144"/>
    </location>
</feature>
<organism evidence="3 4">
    <name type="scientific">Cinara cedri</name>
    <dbReference type="NCBI Taxonomy" id="506608"/>
    <lineage>
        <taxon>Eukaryota</taxon>
        <taxon>Metazoa</taxon>
        <taxon>Ecdysozoa</taxon>
        <taxon>Arthropoda</taxon>
        <taxon>Hexapoda</taxon>
        <taxon>Insecta</taxon>
        <taxon>Pterygota</taxon>
        <taxon>Neoptera</taxon>
        <taxon>Paraneoptera</taxon>
        <taxon>Hemiptera</taxon>
        <taxon>Sternorrhyncha</taxon>
        <taxon>Aphidomorpha</taxon>
        <taxon>Aphidoidea</taxon>
        <taxon>Aphididae</taxon>
        <taxon>Lachninae</taxon>
        <taxon>Cinara</taxon>
    </lineage>
</organism>
<proteinExistence type="predicted"/>
<dbReference type="AlphaFoldDB" id="A0A5E4M9K3"/>
<dbReference type="Proteomes" id="UP000325440">
    <property type="component" value="Unassembled WGS sequence"/>
</dbReference>
<keyword evidence="1" id="KW-0812">Transmembrane</keyword>
<feature type="domain" description="Myb-like" evidence="2">
    <location>
        <begin position="198"/>
        <end position="264"/>
    </location>
</feature>
<feature type="transmembrane region" description="Helical" evidence="1">
    <location>
        <begin position="21"/>
        <end position="40"/>
    </location>
</feature>